<dbReference type="OrthoDB" id="999962at2759"/>
<dbReference type="RefSeq" id="XP_015404964.1">
    <property type="nucleotide sequence ID" value="XM_015553627.1"/>
</dbReference>
<feature type="transmembrane region" description="Helical" evidence="8">
    <location>
        <begin position="62"/>
        <end position="84"/>
    </location>
</feature>
<feature type="transmembrane region" description="Helical" evidence="8">
    <location>
        <begin position="354"/>
        <end position="377"/>
    </location>
</feature>
<comment type="subcellular location">
    <subcellularLocation>
        <location evidence="1">Endomembrane system</location>
        <topology evidence="1">Multi-pass membrane protein</topology>
    </subcellularLocation>
</comment>
<feature type="region of interest" description="Disordered" evidence="7">
    <location>
        <begin position="1"/>
        <end position="20"/>
    </location>
</feature>
<evidence type="ECO:0000256" key="2">
    <source>
        <dbReference type="ARBA" id="ARBA00022448"/>
    </source>
</evidence>
<name>A0A0L1IWW1_ASPN3</name>
<keyword evidence="3" id="KW-0762">Sugar transport</keyword>
<feature type="transmembrane region" description="Helical" evidence="8">
    <location>
        <begin position="223"/>
        <end position="242"/>
    </location>
</feature>
<keyword evidence="10" id="KW-1185">Reference proteome</keyword>
<dbReference type="GO" id="GO:0005464">
    <property type="term" value="F:UDP-xylose transmembrane transporter activity"/>
    <property type="evidence" value="ECO:0007669"/>
    <property type="project" value="TreeGrafter"/>
</dbReference>
<dbReference type="EMBL" id="JNOM01000231">
    <property type="protein sequence ID" value="KNG84041.1"/>
    <property type="molecule type" value="Genomic_DNA"/>
</dbReference>
<dbReference type="AlphaFoldDB" id="A0A0L1IWW1"/>
<dbReference type="Proteomes" id="UP000037505">
    <property type="component" value="Unassembled WGS sequence"/>
</dbReference>
<evidence type="ECO:0000256" key="3">
    <source>
        <dbReference type="ARBA" id="ARBA00022597"/>
    </source>
</evidence>
<proteinExistence type="predicted"/>
<evidence type="ECO:0000256" key="8">
    <source>
        <dbReference type="SAM" id="Phobius"/>
    </source>
</evidence>
<evidence type="ECO:0000256" key="6">
    <source>
        <dbReference type="ARBA" id="ARBA00023136"/>
    </source>
</evidence>
<protein>
    <submittedName>
        <fullName evidence="9">Putative UPD-GlcNAc transporter (Mnn2-2)</fullName>
    </submittedName>
</protein>
<keyword evidence="6 8" id="KW-0472">Membrane</keyword>
<comment type="caution">
    <text evidence="9">The sequence shown here is derived from an EMBL/GenBank/DDBJ whole genome shotgun (WGS) entry which is preliminary data.</text>
</comment>
<evidence type="ECO:0000313" key="10">
    <source>
        <dbReference type="Proteomes" id="UP000037505"/>
    </source>
</evidence>
<dbReference type="PANTHER" id="PTHR10778:SF4">
    <property type="entry name" value="NUCLEOTIDE SUGAR TRANSPORTER SLC35B4"/>
    <property type="match status" value="1"/>
</dbReference>
<dbReference type="GO" id="GO:0000139">
    <property type="term" value="C:Golgi membrane"/>
    <property type="evidence" value="ECO:0007669"/>
    <property type="project" value="TreeGrafter"/>
</dbReference>
<keyword evidence="5 8" id="KW-1133">Transmembrane helix</keyword>
<dbReference type="PANTHER" id="PTHR10778">
    <property type="entry name" value="SOLUTE CARRIER FAMILY 35 MEMBER B"/>
    <property type="match status" value="1"/>
</dbReference>
<feature type="transmembrane region" description="Helical" evidence="8">
    <location>
        <begin position="90"/>
        <end position="111"/>
    </location>
</feature>
<evidence type="ECO:0000256" key="4">
    <source>
        <dbReference type="ARBA" id="ARBA00022692"/>
    </source>
</evidence>
<dbReference type="GeneID" id="26810175"/>
<feature type="transmembrane region" description="Helical" evidence="8">
    <location>
        <begin position="389"/>
        <end position="412"/>
    </location>
</feature>
<feature type="transmembrane region" description="Helical" evidence="8">
    <location>
        <begin position="184"/>
        <end position="203"/>
    </location>
</feature>
<dbReference type="STRING" id="1509407.A0A0L1IWW1"/>
<dbReference type="GO" id="GO:0005462">
    <property type="term" value="F:UDP-N-acetylglucosamine transmembrane transporter activity"/>
    <property type="evidence" value="ECO:0007669"/>
    <property type="project" value="TreeGrafter"/>
</dbReference>
<reference evidence="9 10" key="1">
    <citation type="submission" date="2014-06" db="EMBL/GenBank/DDBJ databases">
        <title>The Genome of the Aflatoxigenic Filamentous Fungus Aspergillus nomius.</title>
        <authorList>
            <person name="Moore M.G."/>
            <person name="Shannon B.M."/>
            <person name="Brian M.M."/>
        </authorList>
    </citation>
    <scope>NUCLEOTIDE SEQUENCE [LARGE SCALE GENOMIC DNA]</scope>
    <source>
        <strain evidence="9 10">NRRL 13137</strain>
    </source>
</reference>
<keyword evidence="4 8" id="KW-0812">Transmembrane</keyword>
<gene>
    <name evidence="9" type="ORF">ANOM_008371</name>
</gene>
<keyword evidence="2" id="KW-0813">Transport</keyword>
<sequence length="451" mass="48868">MLKQNAGPLKNRGVDRSVVTNGRSRQTDDHLIEHDGPKEPYASLGSITTTAAYTALPGWTTIAFMISLIFGGCCANVFALEAIIKEQSSSGPLITFAQFILTALLTSPSFLSLSAGPESLFLSRRAIPLRSWLVYTTFFVAVNLLNNWAFAYKISVPLHIILRSGGPVASMLVGYAFNAKRYSHGQILAVAMLTIGVIAAALADARMKGQSTSVGYHQNDSTMASTMIGFGILALAMVLSAFQGVYADRLYESYGRNHWKEALFYSHTLSLPLFLPTYSHLLAQWRALLSSPSLLSIVSAITAKKGSVSSSPLLLDTDLATTSRTAFVKPAPMPIISTIIHLLAELERFKSSKFILACIPIQVFYLLMNALTQYLCIRGVHLLSAKSSSLTVTIVLNVRKLISLLLSIYLFGNDLGPGVLMGALFVFVGGALYGFEGARLRKAPKLSNKKD</sequence>
<evidence type="ECO:0000313" key="9">
    <source>
        <dbReference type="EMBL" id="KNG84041.1"/>
    </source>
</evidence>
<dbReference type="Pfam" id="PF08449">
    <property type="entry name" value="UAA"/>
    <property type="match status" value="2"/>
</dbReference>
<dbReference type="GO" id="GO:0005789">
    <property type="term" value="C:endoplasmic reticulum membrane"/>
    <property type="evidence" value="ECO:0007669"/>
    <property type="project" value="TreeGrafter"/>
</dbReference>
<feature type="transmembrane region" description="Helical" evidence="8">
    <location>
        <begin position="132"/>
        <end position="150"/>
    </location>
</feature>
<feature type="transmembrane region" description="Helical" evidence="8">
    <location>
        <begin position="156"/>
        <end position="177"/>
    </location>
</feature>
<feature type="transmembrane region" description="Helical" evidence="8">
    <location>
        <begin position="418"/>
        <end position="435"/>
    </location>
</feature>
<evidence type="ECO:0000256" key="7">
    <source>
        <dbReference type="SAM" id="MobiDB-lite"/>
    </source>
</evidence>
<feature type="transmembrane region" description="Helical" evidence="8">
    <location>
        <begin position="262"/>
        <end position="283"/>
    </location>
</feature>
<dbReference type="InterPro" id="IPR013657">
    <property type="entry name" value="SCL35B1-4/HUT1"/>
</dbReference>
<evidence type="ECO:0000256" key="5">
    <source>
        <dbReference type="ARBA" id="ARBA00022989"/>
    </source>
</evidence>
<organism evidence="9 10">
    <name type="scientific">Aspergillus nomiae NRRL (strain ATCC 15546 / NRRL 13137 / CBS 260.88 / M93)</name>
    <dbReference type="NCBI Taxonomy" id="1509407"/>
    <lineage>
        <taxon>Eukaryota</taxon>
        <taxon>Fungi</taxon>
        <taxon>Dikarya</taxon>
        <taxon>Ascomycota</taxon>
        <taxon>Pezizomycotina</taxon>
        <taxon>Eurotiomycetes</taxon>
        <taxon>Eurotiomycetidae</taxon>
        <taxon>Eurotiales</taxon>
        <taxon>Aspergillaceae</taxon>
        <taxon>Aspergillus</taxon>
        <taxon>Aspergillus subgen. Circumdati</taxon>
    </lineage>
</organism>
<accession>A0A0L1IWW1</accession>
<evidence type="ECO:0000256" key="1">
    <source>
        <dbReference type="ARBA" id="ARBA00004127"/>
    </source>
</evidence>